<sequence>MKINLLISGKLDLRIAIAMLFCSLGVVQAQNGLTIKGKVSGDGGSLPGVSVIVKDGKGKSTITDLDGNYQIRASESDVISFSYIGFITKNVKVEGRTIINIELKSSVNELDNIVIVGYGTQKKKEVTGAVAQLKGDDLIQNSTSDLGQALQGQITGVSVTASSGEPGSESNISIRGLSSILGYNGPLYVVDGIPQDGNPNLSNNEIETIDVLKDASSAAIYGTRGAGGVILITTKKGKEGKMKIKIDSYYGVQHIYSDIPKANFEEDLYIRFVKAQLLNGTFFNNTFTPLEQNTSQFTNSTNAASRVLVQNAPIQNHTINVSGGKQGATYSLVGTYFNQEGSVINSGYDRFNLRANSQLSSGKWTVSSGFSARIDEKKIVPGQLLTYLYSYHPYQADLLPNVPVVDEAAANGTSNDAVSTTTFINYLNRKDSQKGTNFTGNLTVDFDLTKSLKITSRSGFGYTTSDRETVSPNVRVFDVTGTLIPAQIRSSVYNSSGNSSNFSQEAILNYKKTFGNHNISALAVYSAEQYKFKTFSAQKFDLFSNDIGVINNATSDEAVVTSGSDKTNTLIGNLARLQYNYKGRYLLSISARRDGSSRFGSNNRYKTFPSFSAGWNVSDEDFWKPIKSTVDNFKLRISQGTTGNQGLPDYSYAGTITLRQDYPLGTGTSQTLGSGATQVDYANPDIKWETSSQTNFGYDMSFLKNKLTFTADLYKTVKKDLLLATVLPNSTGAMSGSNNGTLIQNVGDMQNMGLEYAVSYKSGSKKVKWNTTLNFSKNVNKVTKLNGNSQIQYLANSQVVLGVPNEDLVSAIAIGHEAGSFFLIKTDGVINNQPELDDYRAKYPNLGAQLGDIKLVDALTVDSNGDGIPDKGDGIIDLNDRQYAGSGLADFELGWNFSANYKNFDFSMQWFASVGGEVLNGSKAAAYKSETSRDLVYTWSPQNPNSNIPANRGRDYINFRGYTDYWMEDGTFARMKNIQIGYAFPKSMLQKLAISKLRVYIAAQNLVTLTKYSGFDPEVGNNGLSTRGIDRGNYPISSQVRAGLQFEF</sequence>
<evidence type="ECO:0000256" key="2">
    <source>
        <dbReference type="ARBA" id="ARBA00022448"/>
    </source>
</evidence>
<keyword evidence="5 9" id="KW-0798">TonB box</keyword>
<evidence type="ECO:0000256" key="3">
    <source>
        <dbReference type="ARBA" id="ARBA00022452"/>
    </source>
</evidence>
<dbReference type="InterPro" id="IPR023996">
    <property type="entry name" value="TonB-dep_OMP_SusC/RagA"/>
</dbReference>
<evidence type="ECO:0000313" key="12">
    <source>
        <dbReference type="EMBL" id="AWG22811.1"/>
    </source>
</evidence>
<evidence type="ECO:0000256" key="1">
    <source>
        <dbReference type="ARBA" id="ARBA00004571"/>
    </source>
</evidence>
<comment type="similarity">
    <text evidence="8 9">Belongs to the TonB-dependent receptor family.</text>
</comment>
<dbReference type="Pfam" id="PF13715">
    <property type="entry name" value="CarbopepD_reg_2"/>
    <property type="match status" value="1"/>
</dbReference>
<dbReference type="Pfam" id="PF00593">
    <property type="entry name" value="TonB_dep_Rec_b-barrel"/>
    <property type="match status" value="1"/>
</dbReference>
<dbReference type="NCBIfam" id="TIGR04056">
    <property type="entry name" value="OMP_RagA_SusC"/>
    <property type="match status" value="1"/>
</dbReference>
<dbReference type="KEGG" id="ffa:FFWV33_15380"/>
<dbReference type="Proteomes" id="UP000244527">
    <property type="component" value="Chromosome"/>
</dbReference>
<dbReference type="AlphaFoldDB" id="A0A2S1LGN3"/>
<dbReference type="Gene3D" id="2.40.170.20">
    <property type="entry name" value="TonB-dependent receptor, beta-barrel domain"/>
    <property type="match status" value="1"/>
</dbReference>
<feature type="domain" description="TonB-dependent receptor plug" evidence="11">
    <location>
        <begin position="122"/>
        <end position="229"/>
    </location>
</feature>
<keyword evidence="13" id="KW-1185">Reference proteome</keyword>
<keyword evidence="6 8" id="KW-0472">Membrane</keyword>
<evidence type="ECO:0000256" key="8">
    <source>
        <dbReference type="PROSITE-ProRule" id="PRU01360"/>
    </source>
</evidence>
<keyword evidence="7 8" id="KW-0998">Cell outer membrane</keyword>
<evidence type="ECO:0000256" key="7">
    <source>
        <dbReference type="ARBA" id="ARBA00023237"/>
    </source>
</evidence>
<gene>
    <name evidence="12" type="ORF">FFWV33_15380</name>
</gene>
<dbReference type="OrthoDB" id="9768177at2"/>
<reference evidence="12 13" key="1">
    <citation type="submission" date="2017-04" db="EMBL/GenBank/DDBJ databases">
        <title>Compelte genome sequence of WV33.</title>
        <authorList>
            <person name="Lee P.C."/>
        </authorList>
    </citation>
    <scope>NUCLEOTIDE SEQUENCE [LARGE SCALE GENOMIC DNA]</scope>
    <source>
        <strain evidence="12 13">WV33</strain>
    </source>
</reference>
<dbReference type="InterPro" id="IPR037066">
    <property type="entry name" value="Plug_dom_sf"/>
</dbReference>
<dbReference type="GO" id="GO:0009279">
    <property type="term" value="C:cell outer membrane"/>
    <property type="evidence" value="ECO:0007669"/>
    <property type="project" value="UniProtKB-SubCell"/>
</dbReference>
<dbReference type="NCBIfam" id="TIGR04057">
    <property type="entry name" value="SusC_RagA_signa"/>
    <property type="match status" value="1"/>
</dbReference>
<evidence type="ECO:0000256" key="4">
    <source>
        <dbReference type="ARBA" id="ARBA00022692"/>
    </source>
</evidence>
<name>A0A2S1LGN3_9FLAO</name>
<evidence type="ECO:0000259" key="10">
    <source>
        <dbReference type="Pfam" id="PF00593"/>
    </source>
</evidence>
<comment type="subcellular location">
    <subcellularLocation>
        <location evidence="1 8">Cell outer membrane</location>
        <topology evidence="1 8">Multi-pass membrane protein</topology>
    </subcellularLocation>
</comment>
<keyword evidence="4 8" id="KW-0812">Transmembrane</keyword>
<evidence type="ECO:0000259" key="11">
    <source>
        <dbReference type="Pfam" id="PF07715"/>
    </source>
</evidence>
<dbReference type="Gene3D" id="2.170.130.10">
    <property type="entry name" value="TonB-dependent receptor, plug domain"/>
    <property type="match status" value="1"/>
</dbReference>
<dbReference type="InterPro" id="IPR036942">
    <property type="entry name" value="Beta-barrel_TonB_sf"/>
</dbReference>
<protein>
    <submittedName>
        <fullName evidence="12">SusC/RagA family TonB-linked outer membrane protein</fullName>
    </submittedName>
</protein>
<dbReference type="InterPro" id="IPR012910">
    <property type="entry name" value="Plug_dom"/>
</dbReference>
<dbReference type="InterPro" id="IPR000531">
    <property type="entry name" value="Beta-barrel_TonB"/>
</dbReference>
<evidence type="ECO:0000256" key="5">
    <source>
        <dbReference type="ARBA" id="ARBA00023077"/>
    </source>
</evidence>
<feature type="domain" description="TonB-dependent receptor-like beta-barrel" evidence="10">
    <location>
        <begin position="381"/>
        <end position="804"/>
    </location>
</feature>
<dbReference type="SUPFAM" id="SSF49464">
    <property type="entry name" value="Carboxypeptidase regulatory domain-like"/>
    <property type="match status" value="1"/>
</dbReference>
<organism evidence="12 13">
    <name type="scientific">Flavobacterium faecale</name>
    <dbReference type="NCBI Taxonomy" id="1355330"/>
    <lineage>
        <taxon>Bacteria</taxon>
        <taxon>Pseudomonadati</taxon>
        <taxon>Bacteroidota</taxon>
        <taxon>Flavobacteriia</taxon>
        <taxon>Flavobacteriales</taxon>
        <taxon>Flavobacteriaceae</taxon>
        <taxon>Flavobacterium</taxon>
    </lineage>
</organism>
<dbReference type="InterPro" id="IPR039426">
    <property type="entry name" value="TonB-dep_rcpt-like"/>
</dbReference>
<dbReference type="InterPro" id="IPR008969">
    <property type="entry name" value="CarboxyPept-like_regulatory"/>
</dbReference>
<dbReference type="EMBL" id="CP020918">
    <property type="protein sequence ID" value="AWG22811.1"/>
    <property type="molecule type" value="Genomic_DNA"/>
</dbReference>
<proteinExistence type="inferred from homology"/>
<dbReference type="InterPro" id="IPR023997">
    <property type="entry name" value="TonB-dep_OMP_SusC/RagA_CS"/>
</dbReference>
<dbReference type="RefSeq" id="WP_108741728.1">
    <property type="nucleotide sequence ID" value="NZ_CP020918.1"/>
</dbReference>
<dbReference type="Pfam" id="PF07715">
    <property type="entry name" value="Plug"/>
    <property type="match status" value="1"/>
</dbReference>
<dbReference type="PROSITE" id="PS52016">
    <property type="entry name" value="TONB_DEPENDENT_REC_3"/>
    <property type="match status" value="1"/>
</dbReference>
<evidence type="ECO:0000256" key="6">
    <source>
        <dbReference type="ARBA" id="ARBA00023136"/>
    </source>
</evidence>
<evidence type="ECO:0000256" key="9">
    <source>
        <dbReference type="RuleBase" id="RU003357"/>
    </source>
</evidence>
<keyword evidence="3 8" id="KW-1134">Transmembrane beta strand</keyword>
<dbReference type="SUPFAM" id="SSF56935">
    <property type="entry name" value="Porins"/>
    <property type="match status" value="1"/>
</dbReference>
<keyword evidence="2 8" id="KW-0813">Transport</keyword>
<evidence type="ECO:0000313" key="13">
    <source>
        <dbReference type="Proteomes" id="UP000244527"/>
    </source>
</evidence>
<accession>A0A2S1LGN3</accession>